<evidence type="ECO:0000256" key="1">
    <source>
        <dbReference type="SAM" id="MobiDB-lite"/>
    </source>
</evidence>
<accession>A0AAV7VUY8</accession>
<evidence type="ECO:0000313" key="2">
    <source>
        <dbReference type="EMBL" id="KAJ1204173.1"/>
    </source>
</evidence>
<dbReference type="EMBL" id="JANPWB010000003">
    <property type="protein sequence ID" value="KAJ1204173.1"/>
    <property type="molecule type" value="Genomic_DNA"/>
</dbReference>
<feature type="compositionally biased region" description="Polar residues" evidence="1">
    <location>
        <begin position="34"/>
        <end position="49"/>
    </location>
</feature>
<reference evidence="2" key="1">
    <citation type="journal article" date="2022" name="bioRxiv">
        <title>Sequencing and chromosome-scale assembly of the giantPleurodeles waltlgenome.</title>
        <authorList>
            <person name="Brown T."/>
            <person name="Elewa A."/>
            <person name="Iarovenko S."/>
            <person name="Subramanian E."/>
            <person name="Araus A.J."/>
            <person name="Petzold A."/>
            <person name="Susuki M."/>
            <person name="Suzuki K.-i.T."/>
            <person name="Hayashi T."/>
            <person name="Toyoda A."/>
            <person name="Oliveira C."/>
            <person name="Osipova E."/>
            <person name="Leigh N.D."/>
            <person name="Simon A."/>
            <person name="Yun M.H."/>
        </authorList>
    </citation>
    <scope>NUCLEOTIDE SEQUENCE</scope>
    <source>
        <strain evidence="2">20211129_DDA</strain>
        <tissue evidence="2">Liver</tissue>
    </source>
</reference>
<comment type="caution">
    <text evidence="2">The sequence shown here is derived from an EMBL/GenBank/DDBJ whole genome shotgun (WGS) entry which is preliminary data.</text>
</comment>
<sequence length="148" mass="15807">MQLARKAVLHKDLDEWQWSAAPPREGPLVEDTPSDNASSPGNRTANQPGTAFIVRTDPQRNVACLPTARRGALRADFCGPRDPGRRDPKWRRTAEAAFLGLQGKRRVAVTARHGSAAGLELGLGARIIWGDPRGLGALDPSPPSTAGS</sequence>
<evidence type="ECO:0000313" key="3">
    <source>
        <dbReference type="Proteomes" id="UP001066276"/>
    </source>
</evidence>
<dbReference type="Proteomes" id="UP001066276">
    <property type="component" value="Chromosome 2_1"/>
</dbReference>
<protein>
    <submittedName>
        <fullName evidence="2">Uncharacterized protein</fullName>
    </submittedName>
</protein>
<gene>
    <name evidence="2" type="ORF">NDU88_007954</name>
</gene>
<name>A0AAV7VUY8_PLEWA</name>
<proteinExistence type="predicted"/>
<keyword evidence="3" id="KW-1185">Reference proteome</keyword>
<dbReference type="AlphaFoldDB" id="A0AAV7VUY8"/>
<feature type="region of interest" description="Disordered" evidence="1">
    <location>
        <begin position="1"/>
        <end position="49"/>
    </location>
</feature>
<organism evidence="2 3">
    <name type="scientific">Pleurodeles waltl</name>
    <name type="common">Iberian ribbed newt</name>
    <dbReference type="NCBI Taxonomy" id="8319"/>
    <lineage>
        <taxon>Eukaryota</taxon>
        <taxon>Metazoa</taxon>
        <taxon>Chordata</taxon>
        <taxon>Craniata</taxon>
        <taxon>Vertebrata</taxon>
        <taxon>Euteleostomi</taxon>
        <taxon>Amphibia</taxon>
        <taxon>Batrachia</taxon>
        <taxon>Caudata</taxon>
        <taxon>Salamandroidea</taxon>
        <taxon>Salamandridae</taxon>
        <taxon>Pleurodelinae</taxon>
        <taxon>Pleurodeles</taxon>
    </lineage>
</organism>